<reference evidence="3 6" key="2">
    <citation type="journal article" date="2014" name="BMC Genomics">
        <title>An improved genome release (version Mt4.0) for the model legume Medicago truncatula.</title>
        <authorList>
            <person name="Tang H."/>
            <person name="Krishnakumar V."/>
            <person name="Bidwell S."/>
            <person name="Rosen B."/>
            <person name="Chan A."/>
            <person name="Zhou S."/>
            <person name="Gentzbittel L."/>
            <person name="Childs K.L."/>
            <person name="Yandell M."/>
            <person name="Gundlach H."/>
            <person name="Mayer K.F."/>
            <person name="Schwartz D.C."/>
            <person name="Town C.D."/>
        </authorList>
    </citation>
    <scope>GENOME REANNOTATION</scope>
    <source>
        <strain evidence="3">A17</strain>
        <strain evidence="5 6">cv. Jemalong A17</strain>
    </source>
</reference>
<dbReference type="KEGG" id="mtr:25498325"/>
<name>A0A072TZ25_MEDTR</name>
<evidence type="ECO:0000259" key="2">
    <source>
        <dbReference type="Pfam" id="PF08268"/>
    </source>
</evidence>
<reference evidence="3 6" key="1">
    <citation type="journal article" date="2011" name="Nature">
        <title>The Medicago genome provides insight into the evolution of rhizobial symbioses.</title>
        <authorList>
            <person name="Young N.D."/>
            <person name="Debelle F."/>
            <person name="Oldroyd G.E."/>
            <person name="Geurts R."/>
            <person name="Cannon S.B."/>
            <person name="Udvardi M.K."/>
            <person name="Benedito V.A."/>
            <person name="Mayer K.F."/>
            <person name="Gouzy J."/>
            <person name="Schoof H."/>
            <person name="Van de Peer Y."/>
            <person name="Proost S."/>
            <person name="Cook D.R."/>
            <person name="Meyers B.C."/>
            <person name="Spannagl M."/>
            <person name="Cheung F."/>
            <person name="De Mita S."/>
            <person name="Krishnakumar V."/>
            <person name="Gundlach H."/>
            <person name="Zhou S."/>
            <person name="Mudge J."/>
            <person name="Bharti A.K."/>
            <person name="Murray J.D."/>
            <person name="Naoumkina M.A."/>
            <person name="Rosen B."/>
            <person name="Silverstein K.A."/>
            <person name="Tang H."/>
            <person name="Rombauts S."/>
            <person name="Zhao P.X."/>
            <person name="Zhou P."/>
            <person name="Barbe V."/>
            <person name="Bardou P."/>
            <person name="Bechner M."/>
            <person name="Bellec A."/>
            <person name="Berger A."/>
            <person name="Berges H."/>
            <person name="Bidwell S."/>
            <person name="Bisseling T."/>
            <person name="Choisne N."/>
            <person name="Couloux A."/>
            <person name="Denny R."/>
            <person name="Deshpande S."/>
            <person name="Dai X."/>
            <person name="Doyle J.J."/>
            <person name="Dudez A.M."/>
            <person name="Farmer A.D."/>
            <person name="Fouteau S."/>
            <person name="Franken C."/>
            <person name="Gibelin C."/>
            <person name="Gish J."/>
            <person name="Goldstein S."/>
            <person name="Gonzalez A.J."/>
            <person name="Green P.J."/>
            <person name="Hallab A."/>
            <person name="Hartog M."/>
            <person name="Hua A."/>
            <person name="Humphray S.J."/>
            <person name="Jeong D.H."/>
            <person name="Jing Y."/>
            <person name="Jocker A."/>
            <person name="Kenton S.M."/>
            <person name="Kim D.J."/>
            <person name="Klee K."/>
            <person name="Lai H."/>
            <person name="Lang C."/>
            <person name="Lin S."/>
            <person name="Macmil S.L."/>
            <person name="Magdelenat G."/>
            <person name="Matthews L."/>
            <person name="McCorrison J."/>
            <person name="Monaghan E.L."/>
            <person name="Mun J.H."/>
            <person name="Najar F.Z."/>
            <person name="Nicholson C."/>
            <person name="Noirot C."/>
            <person name="O'Bleness M."/>
            <person name="Paule C.R."/>
            <person name="Poulain J."/>
            <person name="Prion F."/>
            <person name="Qin B."/>
            <person name="Qu C."/>
            <person name="Retzel E.F."/>
            <person name="Riddle C."/>
            <person name="Sallet E."/>
            <person name="Samain S."/>
            <person name="Samson N."/>
            <person name="Sanders I."/>
            <person name="Saurat O."/>
            <person name="Scarpelli C."/>
            <person name="Schiex T."/>
            <person name="Segurens B."/>
            <person name="Severin A.J."/>
            <person name="Sherrier D.J."/>
            <person name="Shi R."/>
            <person name="Sims S."/>
            <person name="Singer S.R."/>
            <person name="Sinharoy S."/>
            <person name="Sterck L."/>
            <person name="Viollet A."/>
            <person name="Wang B.B."/>
            <person name="Wang K."/>
            <person name="Wang M."/>
            <person name="Wang X."/>
            <person name="Warfsmann J."/>
            <person name="Weissenbach J."/>
            <person name="White D.D."/>
            <person name="White J.D."/>
            <person name="Wiley G.B."/>
            <person name="Wincker P."/>
            <person name="Xing Y."/>
            <person name="Yang L."/>
            <person name="Yao Z."/>
            <person name="Ying F."/>
            <person name="Zhai J."/>
            <person name="Zhou L."/>
            <person name="Zuber A."/>
            <person name="Denarie J."/>
            <person name="Dixon R.A."/>
            <person name="May G.D."/>
            <person name="Schwartz D.C."/>
            <person name="Rogers J."/>
            <person name="Quetier F."/>
            <person name="Town C.D."/>
            <person name="Roe B.A."/>
        </authorList>
    </citation>
    <scope>NUCLEOTIDE SEQUENCE [LARGE SCALE GENOMIC DNA]</scope>
    <source>
        <strain evidence="3">A17</strain>
        <strain evidence="5 6">cv. Jemalong A17</strain>
    </source>
</reference>
<dbReference type="PANTHER" id="PTHR31672">
    <property type="entry name" value="BNACNNG10540D PROTEIN"/>
    <property type="match status" value="1"/>
</dbReference>
<evidence type="ECO:0000313" key="6">
    <source>
        <dbReference type="Proteomes" id="UP000002051"/>
    </source>
</evidence>
<evidence type="ECO:0000313" key="7">
    <source>
        <dbReference type="Proteomes" id="UP000265566"/>
    </source>
</evidence>
<evidence type="ECO:0000313" key="5">
    <source>
        <dbReference type="EnsemblPlants" id="KEH22692"/>
    </source>
</evidence>
<reference evidence="4" key="5">
    <citation type="journal article" date="2018" name="Nat. Plants">
        <title>Whole-genome landscape of Medicago truncatula symbiotic genes.</title>
        <authorList>
            <person name="Pecrix Y."/>
            <person name="Gamas P."/>
            <person name="Carrere S."/>
        </authorList>
    </citation>
    <scope>NUCLEOTIDE SEQUENCE</scope>
    <source>
        <tissue evidence="4">Leaves</tissue>
    </source>
</reference>
<dbReference type="EMBL" id="CM001223">
    <property type="protein sequence ID" value="KEH22692.1"/>
    <property type="molecule type" value="Genomic_DNA"/>
</dbReference>
<dbReference type="Proteomes" id="UP000002051">
    <property type="component" value="Unassembled WGS sequence"/>
</dbReference>
<dbReference type="NCBIfam" id="TIGR01640">
    <property type="entry name" value="F_box_assoc_1"/>
    <property type="match status" value="1"/>
</dbReference>
<keyword evidence="6" id="KW-1185">Reference proteome</keyword>
<dbReference type="InterPro" id="IPR013187">
    <property type="entry name" value="F-box-assoc_dom_typ3"/>
</dbReference>
<dbReference type="PANTHER" id="PTHR31672:SF13">
    <property type="entry name" value="F-BOX PROTEIN CPR30-LIKE"/>
    <property type="match status" value="1"/>
</dbReference>
<feature type="domain" description="F-box" evidence="1">
    <location>
        <begin position="21"/>
        <end position="58"/>
    </location>
</feature>
<dbReference type="InterPro" id="IPR050796">
    <property type="entry name" value="SCF_F-box_component"/>
</dbReference>
<protein>
    <submittedName>
        <fullName evidence="3">F-box protein interaction domain protein</fullName>
    </submittedName>
    <submittedName>
        <fullName evidence="4">Putative F-box domain-containing protein</fullName>
    </submittedName>
</protein>
<dbReference type="Pfam" id="PF00646">
    <property type="entry name" value="F-box"/>
    <property type="match status" value="1"/>
</dbReference>
<dbReference type="InterPro" id="IPR001810">
    <property type="entry name" value="F-box_dom"/>
</dbReference>
<dbReference type="EnsemblPlants" id="KEH22692">
    <property type="protein sequence ID" value="KEH22692"/>
    <property type="gene ID" value="MTR_7g056503"/>
</dbReference>
<evidence type="ECO:0000313" key="4">
    <source>
        <dbReference type="EMBL" id="RHN45887.1"/>
    </source>
</evidence>
<dbReference type="HOGENOM" id="CLU_027176_0_1_1"/>
<dbReference type="SUPFAM" id="SSF81383">
    <property type="entry name" value="F-box domain"/>
    <property type="match status" value="1"/>
</dbReference>
<dbReference type="InterPro" id="IPR036047">
    <property type="entry name" value="F-box-like_dom_sf"/>
</dbReference>
<evidence type="ECO:0000259" key="1">
    <source>
        <dbReference type="Pfam" id="PF00646"/>
    </source>
</evidence>
<gene>
    <name evidence="5" type="primary">25498325</name>
    <name evidence="3" type="ordered locus">MTR_7g056503</name>
    <name evidence="4" type="ORF">MtrunA17_Chr7g0236331</name>
</gene>
<dbReference type="InterPro" id="IPR017451">
    <property type="entry name" value="F-box-assoc_interact_dom"/>
</dbReference>
<accession>A0A072TZ25</accession>
<dbReference type="OrthoDB" id="591557at2759"/>
<feature type="domain" description="F-box associated beta-propeller type 3" evidence="2">
    <location>
        <begin position="110"/>
        <end position="379"/>
    </location>
</feature>
<dbReference type="Pfam" id="PF08268">
    <property type="entry name" value="FBA_3"/>
    <property type="match status" value="1"/>
</dbReference>
<dbReference type="Gramene" id="rna40311">
    <property type="protein sequence ID" value="RHN45887.1"/>
    <property type="gene ID" value="gene40311"/>
</dbReference>
<organism evidence="3 6">
    <name type="scientific">Medicago truncatula</name>
    <name type="common">Barrel medic</name>
    <name type="synonym">Medicago tribuloides</name>
    <dbReference type="NCBI Taxonomy" id="3880"/>
    <lineage>
        <taxon>Eukaryota</taxon>
        <taxon>Viridiplantae</taxon>
        <taxon>Streptophyta</taxon>
        <taxon>Embryophyta</taxon>
        <taxon>Tracheophyta</taxon>
        <taxon>Spermatophyta</taxon>
        <taxon>Magnoliopsida</taxon>
        <taxon>eudicotyledons</taxon>
        <taxon>Gunneridae</taxon>
        <taxon>Pentapetalae</taxon>
        <taxon>rosids</taxon>
        <taxon>fabids</taxon>
        <taxon>Fabales</taxon>
        <taxon>Fabaceae</taxon>
        <taxon>Papilionoideae</taxon>
        <taxon>50 kb inversion clade</taxon>
        <taxon>NPAAA clade</taxon>
        <taxon>Hologalegina</taxon>
        <taxon>IRL clade</taxon>
        <taxon>Trifolieae</taxon>
        <taxon>Medicago</taxon>
    </lineage>
</organism>
<sequence length="399" mass="46309">MNLHPSQPQRRSNVSPSPKFIPNDLIFGVFSLLPVKSVMRMRCLSKFSNSLITSPIFVKFHFQRFARNPHLALVTTKTKTVVPFPVRDLIDNRLITLTNDPHYLTNDGSKDMVFHQIVGSCNGLICLLNYSIGYEDVFLRFWNPCTRTKSEKLGYLSLLNYPIHERRYFKFAFGYDNLTSTYKAVLLNFHTRTGTTKITTVKVFSLADNLWRNIENFPAIPLQLLNVGQRVQNGVYLSGTVNWLAVFDNPFYSVDKYVIISLDLGTETYTQMRLPQGFDDLPRVYPTIGVLKGFLTFSYDFKQSHFVIWKMEEFRVEESWCQFLKISYENLQINYNIRQFYLVPLHLSEDSDAMILASSLEGQAILYNKRNNKVERTRITNSICWFSVKDYVESLASTC</sequence>
<dbReference type="EMBL" id="PSQE01000007">
    <property type="protein sequence ID" value="RHN45887.1"/>
    <property type="molecule type" value="Genomic_DNA"/>
</dbReference>
<dbReference type="STRING" id="3880.A0A072TZ25"/>
<reference evidence="5" key="3">
    <citation type="submission" date="2015-04" db="UniProtKB">
        <authorList>
            <consortium name="EnsemblPlants"/>
        </authorList>
    </citation>
    <scope>IDENTIFICATION</scope>
    <source>
        <strain evidence="5">cv. Jemalong A17</strain>
    </source>
</reference>
<proteinExistence type="predicted"/>
<reference evidence="7" key="4">
    <citation type="journal article" date="2018" name="Nat. Plants">
        <title>Whole-genome landscape of Medicago truncatula symbiotic genes.</title>
        <authorList>
            <person name="Pecrix Y."/>
            <person name="Staton S.E."/>
            <person name="Sallet E."/>
            <person name="Lelandais-Briere C."/>
            <person name="Moreau S."/>
            <person name="Carrere S."/>
            <person name="Blein T."/>
            <person name="Jardinaud M.F."/>
            <person name="Latrasse D."/>
            <person name="Zouine M."/>
            <person name="Zahm M."/>
            <person name="Kreplak J."/>
            <person name="Mayjonade B."/>
            <person name="Satge C."/>
            <person name="Perez M."/>
            <person name="Cauet S."/>
            <person name="Marande W."/>
            <person name="Chantry-Darmon C."/>
            <person name="Lopez-Roques C."/>
            <person name="Bouchez O."/>
            <person name="Berard A."/>
            <person name="Debelle F."/>
            <person name="Munos S."/>
            <person name="Bendahmane A."/>
            <person name="Berges H."/>
            <person name="Niebel A."/>
            <person name="Buitink J."/>
            <person name="Frugier F."/>
            <person name="Benhamed M."/>
            <person name="Crespi M."/>
            <person name="Gouzy J."/>
            <person name="Gamas P."/>
        </authorList>
    </citation>
    <scope>NUCLEOTIDE SEQUENCE [LARGE SCALE GENOMIC DNA]</scope>
    <source>
        <strain evidence="7">cv. Jemalong A17</strain>
    </source>
</reference>
<dbReference type="Proteomes" id="UP000265566">
    <property type="component" value="Chromosome 7"/>
</dbReference>
<evidence type="ECO:0000313" key="3">
    <source>
        <dbReference type="EMBL" id="KEH22692.1"/>
    </source>
</evidence>
<dbReference type="AlphaFoldDB" id="A0A072TZ25"/>